<feature type="non-terminal residue" evidence="1">
    <location>
        <position position="106"/>
    </location>
</feature>
<proteinExistence type="predicted"/>
<feature type="non-terminal residue" evidence="1">
    <location>
        <position position="1"/>
    </location>
</feature>
<name>A0A0A9XG79_LYGHE</name>
<sequence>SDLSVRPDRMKLLLDFLRREVEEEEGRNLVRETFSDTIGELGSTDKSLKSGNKVDSRNKKDAINQRLCTAAGLVNNVQPQKLISCIFCDNTTHASDNCLKVRDLSS</sequence>
<gene>
    <name evidence="1" type="primary">recO_3</name>
    <name evidence="1" type="ORF">CM83_547</name>
</gene>
<protein>
    <submittedName>
        <fullName evidence="1">DNA repair protein recO</fullName>
    </submittedName>
</protein>
<evidence type="ECO:0000313" key="1">
    <source>
        <dbReference type="EMBL" id="JAG18994.1"/>
    </source>
</evidence>
<dbReference type="AlphaFoldDB" id="A0A0A9XG79"/>
<reference evidence="1" key="1">
    <citation type="journal article" date="2014" name="PLoS ONE">
        <title>Transcriptome-Based Identification of ABC Transporters in the Western Tarnished Plant Bug Lygus hesperus.</title>
        <authorList>
            <person name="Hull J.J."/>
            <person name="Chaney K."/>
            <person name="Geib S.M."/>
            <person name="Fabrick J.A."/>
            <person name="Brent C.S."/>
            <person name="Walsh D."/>
            <person name="Lavine L.C."/>
        </authorList>
    </citation>
    <scope>NUCLEOTIDE SEQUENCE</scope>
</reference>
<organism evidence="1">
    <name type="scientific">Lygus hesperus</name>
    <name type="common">Western plant bug</name>
    <dbReference type="NCBI Taxonomy" id="30085"/>
    <lineage>
        <taxon>Eukaryota</taxon>
        <taxon>Metazoa</taxon>
        <taxon>Ecdysozoa</taxon>
        <taxon>Arthropoda</taxon>
        <taxon>Hexapoda</taxon>
        <taxon>Insecta</taxon>
        <taxon>Pterygota</taxon>
        <taxon>Neoptera</taxon>
        <taxon>Paraneoptera</taxon>
        <taxon>Hemiptera</taxon>
        <taxon>Heteroptera</taxon>
        <taxon>Panheteroptera</taxon>
        <taxon>Cimicomorpha</taxon>
        <taxon>Miridae</taxon>
        <taxon>Mirini</taxon>
        <taxon>Lygus</taxon>
    </lineage>
</organism>
<dbReference type="EMBL" id="GBHO01024610">
    <property type="protein sequence ID" value="JAG18994.1"/>
    <property type="molecule type" value="Transcribed_RNA"/>
</dbReference>
<reference evidence="1" key="2">
    <citation type="submission" date="2014-07" db="EMBL/GenBank/DDBJ databases">
        <authorList>
            <person name="Hull J."/>
        </authorList>
    </citation>
    <scope>NUCLEOTIDE SEQUENCE</scope>
</reference>
<accession>A0A0A9XG79</accession>